<feature type="compositionally biased region" description="Low complexity" evidence="1">
    <location>
        <begin position="10"/>
        <end position="22"/>
    </location>
</feature>
<proteinExistence type="predicted"/>
<evidence type="ECO:0000313" key="2">
    <source>
        <dbReference type="EMBL" id="KAK2090922.1"/>
    </source>
</evidence>
<organism evidence="2 3">
    <name type="scientific">Saguinus oedipus</name>
    <name type="common">Cotton-top tamarin</name>
    <name type="synonym">Oedipomidas oedipus</name>
    <dbReference type="NCBI Taxonomy" id="9490"/>
    <lineage>
        <taxon>Eukaryota</taxon>
        <taxon>Metazoa</taxon>
        <taxon>Chordata</taxon>
        <taxon>Craniata</taxon>
        <taxon>Vertebrata</taxon>
        <taxon>Euteleostomi</taxon>
        <taxon>Mammalia</taxon>
        <taxon>Eutheria</taxon>
        <taxon>Euarchontoglires</taxon>
        <taxon>Primates</taxon>
        <taxon>Haplorrhini</taxon>
        <taxon>Platyrrhini</taxon>
        <taxon>Cebidae</taxon>
        <taxon>Callitrichinae</taxon>
        <taxon>Saguinus</taxon>
    </lineage>
</organism>
<name>A0ABQ9U3J8_SAGOE</name>
<keyword evidence="3" id="KW-1185">Reference proteome</keyword>
<feature type="non-terminal residue" evidence="2">
    <location>
        <position position="1"/>
    </location>
</feature>
<gene>
    <name evidence="2" type="ORF">P7K49_030206</name>
</gene>
<evidence type="ECO:0000313" key="3">
    <source>
        <dbReference type="Proteomes" id="UP001266305"/>
    </source>
</evidence>
<dbReference type="EMBL" id="JASSZA010000016">
    <property type="protein sequence ID" value="KAK2090922.1"/>
    <property type="molecule type" value="Genomic_DNA"/>
</dbReference>
<evidence type="ECO:0000256" key="1">
    <source>
        <dbReference type="SAM" id="MobiDB-lite"/>
    </source>
</evidence>
<sequence length="79" mass="8108">RKIPTEESWGAGALRSLRAGRAPPSAIPVPGPDVRAAPLLIRSLGAVATPAPHPGCLQSPPFQVPAALQLADPSPKPYT</sequence>
<comment type="caution">
    <text evidence="2">The sequence shown here is derived from an EMBL/GenBank/DDBJ whole genome shotgun (WGS) entry which is preliminary data.</text>
</comment>
<reference evidence="2 3" key="1">
    <citation type="submission" date="2023-05" db="EMBL/GenBank/DDBJ databases">
        <title>B98-5 Cell Line De Novo Hybrid Assembly: An Optical Mapping Approach.</title>
        <authorList>
            <person name="Kananen K."/>
            <person name="Auerbach J.A."/>
            <person name="Kautto E."/>
            <person name="Blachly J.S."/>
        </authorList>
    </citation>
    <scope>NUCLEOTIDE SEQUENCE [LARGE SCALE GENOMIC DNA]</scope>
    <source>
        <strain evidence="2">B95-8</strain>
        <tissue evidence="2">Cell line</tissue>
    </source>
</reference>
<dbReference type="Proteomes" id="UP001266305">
    <property type="component" value="Unassembled WGS sequence"/>
</dbReference>
<accession>A0ABQ9U3J8</accession>
<protein>
    <submittedName>
        <fullName evidence="2">Uncharacterized protein</fullName>
    </submittedName>
</protein>
<feature type="region of interest" description="Disordered" evidence="1">
    <location>
        <begin position="1"/>
        <end position="31"/>
    </location>
</feature>